<dbReference type="GO" id="GO:0016020">
    <property type="term" value="C:membrane"/>
    <property type="evidence" value="ECO:0007669"/>
    <property type="project" value="TreeGrafter"/>
</dbReference>
<evidence type="ECO:0000256" key="2">
    <source>
        <dbReference type="ARBA" id="ARBA00023002"/>
    </source>
</evidence>
<evidence type="ECO:0000313" key="6">
    <source>
        <dbReference type="EMBL" id="MVN85695.1"/>
    </source>
</evidence>
<feature type="domain" description="Ketoreductase" evidence="5">
    <location>
        <begin position="31"/>
        <end position="212"/>
    </location>
</feature>
<name>A0A7C9HXV8_9DEIO</name>
<dbReference type="SUPFAM" id="SSF51735">
    <property type="entry name" value="NAD(P)-binding Rossmann-fold domains"/>
    <property type="match status" value="1"/>
</dbReference>
<dbReference type="PANTHER" id="PTHR44196:SF1">
    <property type="entry name" value="DEHYDROGENASE_REDUCTASE SDR FAMILY MEMBER 7B"/>
    <property type="match status" value="1"/>
</dbReference>
<dbReference type="PRINTS" id="PR00080">
    <property type="entry name" value="SDRFAMILY"/>
</dbReference>
<evidence type="ECO:0000313" key="7">
    <source>
        <dbReference type="Proteomes" id="UP000483286"/>
    </source>
</evidence>
<feature type="region of interest" description="Disordered" evidence="4">
    <location>
        <begin position="314"/>
        <end position="339"/>
    </location>
</feature>
<dbReference type="InterPro" id="IPR002347">
    <property type="entry name" value="SDR_fam"/>
</dbReference>
<dbReference type="InterPro" id="IPR020904">
    <property type="entry name" value="Sc_DH/Rdtase_CS"/>
</dbReference>
<dbReference type="PRINTS" id="PR00081">
    <property type="entry name" value="GDHRDH"/>
</dbReference>
<reference evidence="6 7" key="1">
    <citation type="submission" date="2019-12" db="EMBL/GenBank/DDBJ databases">
        <title>Deinococcus sp. HMF7620 Genome sequencing and assembly.</title>
        <authorList>
            <person name="Kang H."/>
            <person name="Kim H."/>
            <person name="Joh K."/>
        </authorList>
    </citation>
    <scope>NUCLEOTIDE SEQUENCE [LARGE SCALE GENOMIC DNA]</scope>
    <source>
        <strain evidence="6 7">HMF7620</strain>
    </source>
</reference>
<dbReference type="AlphaFoldDB" id="A0A7C9HXV8"/>
<gene>
    <name evidence="6" type="ORF">GO986_02835</name>
</gene>
<dbReference type="GO" id="GO:0016491">
    <property type="term" value="F:oxidoreductase activity"/>
    <property type="evidence" value="ECO:0007669"/>
    <property type="project" value="UniProtKB-KW"/>
</dbReference>
<dbReference type="InterPro" id="IPR057326">
    <property type="entry name" value="KR_dom"/>
</dbReference>
<dbReference type="SMART" id="SM00822">
    <property type="entry name" value="PKS_KR"/>
    <property type="match status" value="1"/>
</dbReference>
<dbReference type="FunFam" id="3.40.50.720:FF:000084">
    <property type="entry name" value="Short-chain dehydrogenase reductase"/>
    <property type="match status" value="1"/>
</dbReference>
<dbReference type="Proteomes" id="UP000483286">
    <property type="component" value="Unassembled WGS sequence"/>
</dbReference>
<sequence>MRIPKRLLLAATVGATLARRALTPPYDLSGKVALVTGGSRGLGLALAQELLTRGARVTLMARTEADLDRAQASLNAPGRVSVVAGDVTQAADLDRAVAETVRAHGRLDVLVNNAGIIQVGPLANTTEADFRQSLEVNALAPLRLVRAALPHLRGGGRVVIVSSLGGKVAVPHLAPYSVSKFAAAGLGQALRAELAREGVTVTTVLPGLMRTGSPRNAPIKGQQAREYTLFATLDNLPGLTLDAHEAARRIVTALVRGDAEATIGAPAWLLSTAQALAPQLTADLLALGSRLLPGPGRTTQAVAGREVETALTRANPLKSAAEAEFNQKPAGQSGGEAGA</sequence>
<dbReference type="EMBL" id="WQLB01000003">
    <property type="protein sequence ID" value="MVN85695.1"/>
    <property type="molecule type" value="Genomic_DNA"/>
</dbReference>
<protein>
    <submittedName>
        <fullName evidence="6">SDR family NAD(P)-dependent oxidoreductase</fullName>
    </submittedName>
</protein>
<comment type="caution">
    <text evidence="6">The sequence shown here is derived from an EMBL/GenBank/DDBJ whole genome shotgun (WGS) entry which is preliminary data.</text>
</comment>
<evidence type="ECO:0000256" key="4">
    <source>
        <dbReference type="SAM" id="MobiDB-lite"/>
    </source>
</evidence>
<organism evidence="6 7">
    <name type="scientific">Deinococcus arboris</name>
    <dbReference type="NCBI Taxonomy" id="2682977"/>
    <lineage>
        <taxon>Bacteria</taxon>
        <taxon>Thermotogati</taxon>
        <taxon>Deinococcota</taxon>
        <taxon>Deinococci</taxon>
        <taxon>Deinococcales</taxon>
        <taxon>Deinococcaceae</taxon>
        <taxon>Deinococcus</taxon>
    </lineage>
</organism>
<dbReference type="InterPro" id="IPR036291">
    <property type="entry name" value="NAD(P)-bd_dom_sf"/>
</dbReference>
<accession>A0A7C9HXV8</accession>
<dbReference type="PROSITE" id="PS00061">
    <property type="entry name" value="ADH_SHORT"/>
    <property type="match status" value="1"/>
</dbReference>
<keyword evidence="7" id="KW-1185">Reference proteome</keyword>
<proteinExistence type="inferred from homology"/>
<dbReference type="PANTHER" id="PTHR44196">
    <property type="entry name" value="DEHYDROGENASE/REDUCTASE SDR FAMILY MEMBER 7B"/>
    <property type="match status" value="1"/>
</dbReference>
<evidence type="ECO:0000256" key="1">
    <source>
        <dbReference type="ARBA" id="ARBA00006484"/>
    </source>
</evidence>
<evidence type="ECO:0000256" key="3">
    <source>
        <dbReference type="RuleBase" id="RU000363"/>
    </source>
</evidence>
<evidence type="ECO:0000259" key="5">
    <source>
        <dbReference type="SMART" id="SM00822"/>
    </source>
</evidence>
<dbReference type="Pfam" id="PF00106">
    <property type="entry name" value="adh_short"/>
    <property type="match status" value="1"/>
</dbReference>
<dbReference type="Gene3D" id="3.40.50.720">
    <property type="entry name" value="NAD(P)-binding Rossmann-like Domain"/>
    <property type="match status" value="1"/>
</dbReference>
<comment type="similarity">
    <text evidence="1 3">Belongs to the short-chain dehydrogenases/reductases (SDR) family.</text>
</comment>
<dbReference type="RefSeq" id="WP_157457722.1">
    <property type="nucleotide sequence ID" value="NZ_WQLB01000003.1"/>
</dbReference>
<keyword evidence="2" id="KW-0560">Oxidoreductase</keyword>